<evidence type="ECO:0000313" key="8">
    <source>
        <dbReference type="Proteomes" id="UP001075354"/>
    </source>
</evidence>
<accession>A0AAV7XBF8</accession>
<evidence type="ECO:0000256" key="1">
    <source>
        <dbReference type="ARBA" id="ARBA00008408"/>
    </source>
</evidence>
<name>A0AAV7XBF8_9NEOP</name>
<dbReference type="FunFam" id="3.40.50.1240:FF:000001">
    <property type="entry name" value="6-phosphofructo-2-kinase/fructose-2, 6-bisphosphatase 3 isoform 2"/>
    <property type="match status" value="1"/>
</dbReference>
<evidence type="ECO:0000256" key="4">
    <source>
        <dbReference type="PIRSR" id="PIRSR613078-1"/>
    </source>
</evidence>
<dbReference type="InterPro" id="IPR003094">
    <property type="entry name" value="6Pfruct_kin"/>
</dbReference>
<dbReference type="GO" id="GO:0006003">
    <property type="term" value="P:fructose 2,6-bisphosphate metabolic process"/>
    <property type="evidence" value="ECO:0007669"/>
    <property type="project" value="InterPro"/>
</dbReference>
<dbReference type="GO" id="GO:0005524">
    <property type="term" value="F:ATP binding"/>
    <property type="evidence" value="ECO:0007669"/>
    <property type="project" value="UniProtKB-KW"/>
</dbReference>
<dbReference type="Gene3D" id="3.40.50.300">
    <property type="entry name" value="P-loop containing nucleotide triphosphate hydrolases"/>
    <property type="match status" value="1"/>
</dbReference>
<dbReference type="CDD" id="cd07067">
    <property type="entry name" value="HP_PGM_like"/>
    <property type="match status" value="1"/>
</dbReference>
<dbReference type="SUPFAM" id="SSF52540">
    <property type="entry name" value="P-loop containing nucleoside triphosphate hydrolases"/>
    <property type="match status" value="1"/>
</dbReference>
<dbReference type="Gene3D" id="3.40.50.1240">
    <property type="entry name" value="Phosphoglycerate mutase-like"/>
    <property type="match status" value="1"/>
</dbReference>
<keyword evidence="3" id="KW-0067">ATP-binding</keyword>
<organism evidence="7 8">
    <name type="scientific">Megalurothrips usitatus</name>
    <name type="common">bean blossom thrips</name>
    <dbReference type="NCBI Taxonomy" id="439358"/>
    <lineage>
        <taxon>Eukaryota</taxon>
        <taxon>Metazoa</taxon>
        <taxon>Ecdysozoa</taxon>
        <taxon>Arthropoda</taxon>
        <taxon>Hexapoda</taxon>
        <taxon>Insecta</taxon>
        <taxon>Pterygota</taxon>
        <taxon>Neoptera</taxon>
        <taxon>Paraneoptera</taxon>
        <taxon>Thysanoptera</taxon>
        <taxon>Terebrantia</taxon>
        <taxon>Thripoidea</taxon>
        <taxon>Thripidae</taxon>
        <taxon>Megalurothrips</taxon>
    </lineage>
</organism>
<feature type="active site" description="Proton donor/acceptor" evidence="4">
    <location>
        <position position="319"/>
    </location>
</feature>
<dbReference type="Proteomes" id="UP001075354">
    <property type="component" value="Chromosome 12"/>
</dbReference>
<feature type="binding site" evidence="5">
    <location>
        <begin position="248"/>
        <end position="255"/>
    </location>
    <ligand>
        <name>substrate</name>
    </ligand>
</feature>
<dbReference type="FunFam" id="3.40.50.300:FF:000644">
    <property type="entry name" value="GpmB, Fructose-2,6-bisphosphatase"/>
    <property type="match status" value="1"/>
</dbReference>
<feature type="domain" description="6-phosphofructo-2-kinase" evidence="6">
    <location>
        <begin position="31"/>
        <end position="229"/>
    </location>
</feature>
<dbReference type="AlphaFoldDB" id="A0AAV7XBF8"/>
<evidence type="ECO:0000256" key="3">
    <source>
        <dbReference type="ARBA" id="ARBA00022840"/>
    </source>
</evidence>
<feature type="active site" description="Tele-phosphohistidine intermediate" evidence="4">
    <location>
        <position position="249"/>
    </location>
</feature>
<dbReference type="PIRSF" id="PIRSF000709">
    <property type="entry name" value="6PFK_2-Ptase"/>
    <property type="match status" value="1"/>
</dbReference>
<dbReference type="GO" id="GO:0006000">
    <property type="term" value="P:fructose metabolic process"/>
    <property type="evidence" value="ECO:0007669"/>
    <property type="project" value="InterPro"/>
</dbReference>
<evidence type="ECO:0000256" key="2">
    <source>
        <dbReference type="ARBA" id="ARBA00022741"/>
    </source>
</evidence>
<dbReference type="InterPro" id="IPR029033">
    <property type="entry name" value="His_PPase_superfam"/>
</dbReference>
<dbReference type="InterPro" id="IPR027417">
    <property type="entry name" value="P-loop_NTPase"/>
</dbReference>
<evidence type="ECO:0000259" key="6">
    <source>
        <dbReference type="Pfam" id="PF01591"/>
    </source>
</evidence>
<comment type="similarity">
    <text evidence="1">In the C-terminal section; belongs to the phosphoglycerate mutase family.</text>
</comment>
<dbReference type="Pfam" id="PF00300">
    <property type="entry name" value="His_Phos_1"/>
    <property type="match status" value="1"/>
</dbReference>
<keyword evidence="8" id="KW-1185">Reference proteome</keyword>
<dbReference type="PANTHER" id="PTHR10606">
    <property type="entry name" value="6-PHOSPHOFRUCTO-2-KINASE/FRUCTOSE-2,6-BISPHOSPHATASE"/>
    <property type="match status" value="1"/>
</dbReference>
<dbReference type="GO" id="GO:0004331">
    <property type="term" value="F:fructose-2,6-bisphosphate 2-phosphatase activity"/>
    <property type="evidence" value="ECO:0007669"/>
    <property type="project" value="TreeGrafter"/>
</dbReference>
<dbReference type="EMBL" id="JAPTSV010000012">
    <property type="protein sequence ID" value="KAJ1521944.1"/>
    <property type="molecule type" value="Genomic_DNA"/>
</dbReference>
<dbReference type="PRINTS" id="PR00991">
    <property type="entry name" value="6PFRUCTKNASE"/>
</dbReference>
<evidence type="ECO:0000313" key="7">
    <source>
        <dbReference type="EMBL" id="KAJ1521944.1"/>
    </source>
</evidence>
<evidence type="ECO:0000256" key="5">
    <source>
        <dbReference type="PIRSR" id="PIRSR613078-2"/>
    </source>
</evidence>
<dbReference type="GO" id="GO:0003873">
    <property type="term" value="F:6-phosphofructo-2-kinase activity"/>
    <property type="evidence" value="ECO:0007669"/>
    <property type="project" value="InterPro"/>
</dbReference>
<protein>
    <recommendedName>
        <fullName evidence="6">6-phosphofructo-2-kinase domain-containing protein</fullName>
    </recommendedName>
</protein>
<dbReference type="Pfam" id="PF01591">
    <property type="entry name" value="6PF2K"/>
    <property type="match status" value="1"/>
</dbReference>
<comment type="caution">
    <text evidence="7">The sequence shown here is derived from an EMBL/GenBank/DDBJ whole genome shotgun (WGS) entry which is preliminary data.</text>
</comment>
<dbReference type="GO" id="GO:0005829">
    <property type="term" value="C:cytosol"/>
    <property type="evidence" value="ECO:0007669"/>
    <property type="project" value="TreeGrafter"/>
</dbReference>
<dbReference type="InterPro" id="IPR013078">
    <property type="entry name" value="His_Pase_superF_clade-1"/>
</dbReference>
<sequence>MELILPGDEKKPLILMENNTSQPATGCRRTAAMLVVMVGLPATGKTLLAKKLANYLNWVGQKAKVFRVSDYRRKHVELYSHDLFRSNNSEAAEVRKKSSLEAMDDARNYLLQGGQLAILDGTNCDRATRAQVMDMFGRQHQIHVLFIECVCDDEDLLESNTKEILKHSSDYKEMNLEKAVEDFRLKMEHYLEQYQTMSAKREPQASFIRLVNAGETVTARGLESPLHTRILGCVPLFNPTAKVLYFSRHGESEYNMLGRIGGDADLSPRGRLYAQALARHFSDKARVPGLRVFVSEKKRTQQTAAGLPAAYQVLPALNELDAGVCEGLTYEEMQDKYPQEFAWRDRDKLRYRYPWGESYVDICRRLEPVLLDLERSTNVLVVAHQAVLRCMLGYFLNKPDDELPYLNVPLHTVIKLTSEGFHYRMETVKLNVECVDTYRKQPRNCSDVRSAEDALKTVPKHYDTLNKFWTSSASPLIEQH</sequence>
<keyword evidence="2" id="KW-0547">Nucleotide-binding</keyword>
<dbReference type="InterPro" id="IPR013079">
    <property type="entry name" value="6Phosfructo_kin"/>
</dbReference>
<dbReference type="SMART" id="SM00855">
    <property type="entry name" value="PGAM"/>
    <property type="match status" value="1"/>
</dbReference>
<proteinExistence type="inferred from homology"/>
<reference evidence="7" key="1">
    <citation type="submission" date="2022-12" db="EMBL/GenBank/DDBJ databases">
        <title>Chromosome-level genome assembly of the bean flower thrips Megalurothrips usitatus.</title>
        <authorList>
            <person name="Ma L."/>
            <person name="Liu Q."/>
            <person name="Li H."/>
            <person name="Cai W."/>
        </authorList>
    </citation>
    <scope>NUCLEOTIDE SEQUENCE</scope>
    <source>
        <strain evidence="7">Cailab_2022a</strain>
    </source>
</reference>
<feature type="binding site" evidence="5">
    <location>
        <position position="299"/>
    </location>
    <ligand>
        <name>substrate</name>
    </ligand>
</feature>
<dbReference type="SUPFAM" id="SSF53254">
    <property type="entry name" value="Phosphoglycerate mutase-like"/>
    <property type="match status" value="1"/>
</dbReference>
<dbReference type="PANTHER" id="PTHR10606:SF65">
    <property type="entry name" value="6-PHOSPHOFRUCTO-2-KINASE_FRUCTOSE-2, 6-BISPHOSPHATASE-LIKE PROTEIN"/>
    <property type="match status" value="1"/>
</dbReference>
<gene>
    <name evidence="7" type="ORF">ONE63_002275</name>
</gene>